<evidence type="ECO:0000256" key="1">
    <source>
        <dbReference type="ARBA" id="ARBA00004651"/>
    </source>
</evidence>
<dbReference type="EMBL" id="JBHSWV010000413">
    <property type="protein sequence ID" value="MFC6767684.1"/>
    <property type="molecule type" value="Genomic_DNA"/>
</dbReference>
<feature type="transmembrane region" description="Helical" evidence="6">
    <location>
        <begin position="239"/>
        <end position="261"/>
    </location>
</feature>
<evidence type="ECO:0000256" key="2">
    <source>
        <dbReference type="ARBA" id="ARBA00022475"/>
    </source>
</evidence>
<accession>A0ABD5ST44</accession>
<reference evidence="8 9" key="1">
    <citation type="journal article" date="2019" name="Int. J. Syst. Evol. Microbiol.">
        <title>The Global Catalogue of Microorganisms (GCM) 10K type strain sequencing project: providing services to taxonomists for standard genome sequencing and annotation.</title>
        <authorList>
            <consortium name="The Broad Institute Genomics Platform"/>
            <consortium name="The Broad Institute Genome Sequencing Center for Infectious Disease"/>
            <person name="Wu L."/>
            <person name="Ma J."/>
        </authorList>
    </citation>
    <scope>NUCLEOTIDE SEQUENCE [LARGE SCALE GENOMIC DNA]</scope>
    <source>
        <strain evidence="8 9">LMG 29247</strain>
    </source>
</reference>
<evidence type="ECO:0000259" key="7">
    <source>
        <dbReference type="PROSITE" id="PS50850"/>
    </source>
</evidence>
<comment type="caution">
    <text evidence="8">The sequence shown here is derived from an EMBL/GenBank/DDBJ whole genome shotgun (WGS) entry which is preliminary data.</text>
</comment>
<evidence type="ECO:0000313" key="9">
    <source>
        <dbReference type="Proteomes" id="UP001596383"/>
    </source>
</evidence>
<dbReference type="InterPro" id="IPR020846">
    <property type="entry name" value="MFS_dom"/>
</dbReference>
<gene>
    <name evidence="8" type="ORF">ACFQE6_22640</name>
</gene>
<feature type="transmembrane region" description="Helical" evidence="6">
    <location>
        <begin position="395"/>
        <end position="418"/>
    </location>
</feature>
<keyword evidence="4 6" id="KW-1133">Transmembrane helix</keyword>
<evidence type="ECO:0000256" key="4">
    <source>
        <dbReference type="ARBA" id="ARBA00022989"/>
    </source>
</evidence>
<dbReference type="GO" id="GO:0005886">
    <property type="term" value="C:plasma membrane"/>
    <property type="evidence" value="ECO:0007669"/>
    <property type="project" value="UniProtKB-SubCell"/>
</dbReference>
<keyword evidence="3 6" id="KW-0812">Transmembrane</keyword>
<dbReference type="Pfam" id="PF07690">
    <property type="entry name" value="MFS_1"/>
    <property type="match status" value="1"/>
</dbReference>
<sequence>MSLAEKLGDVPMIQSLFGEKAAVLRDTDFQLLLLANLVAPLGTALISPLLESLQHPYGATDATIGLLMTVFTAPGILMIPAVGVLADRYGRKPFLVAGLFVFSIAGTALTVTTDFRVVLFLRFCQGVSFAAVTPVIITSIGDLYTGRAEATGQGLRFSVSGLTQGFFPLIGGILVGVAWQYPLLLYAIGIPISIVLALWFTEPTAPSRETASAVDRADRGTYVRELTTVLLRPRVASVLVFRMIPILLYITFMTYVSLLVVRSMGGTAGQAGILVALASATYAVAATQAGRFGSSFAGRILPLTAAISLMALGLVIVAFVPTVALATVGALALGAGFGLSLSLLRSVATGFAPMELRGGLVSVFESVGRLSATTAPIVVGFGIKLLDGAVPQTESLQLMVGGIGVGGGLIGIACLVVARTASPLPQQPALADSD</sequence>
<dbReference type="Gene3D" id="1.20.1250.20">
    <property type="entry name" value="MFS general substrate transporter like domains"/>
    <property type="match status" value="1"/>
</dbReference>
<evidence type="ECO:0000256" key="6">
    <source>
        <dbReference type="SAM" id="Phobius"/>
    </source>
</evidence>
<dbReference type="InterPro" id="IPR005829">
    <property type="entry name" value="Sugar_transporter_CS"/>
</dbReference>
<feature type="transmembrane region" description="Helical" evidence="6">
    <location>
        <begin position="326"/>
        <end position="348"/>
    </location>
</feature>
<keyword evidence="5 6" id="KW-0472">Membrane</keyword>
<feature type="transmembrane region" description="Helical" evidence="6">
    <location>
        <begin position="183"/>
        <end position="200"/>
    </location>
</feature>
<evidence type="ECO:0000256" key="5">
    <source>
        <dbReference type="ARBA" id="ARBA00023136"/>
    </source>
</evidence>
<comment type="subcellular location">
    <subcellularLocation>
        <location evidence="1">Cell membrane</location>
        <topology evidence="1">Multi-pass membrane protein</topology>
    </subcellularLocation>
</comment>
<dbReference type="PANTHER" id="PTHR43124">
    <property type="entry name" value="PURINE EFFLUX PUMP PBUE"/>
    <property type="match status" value="1"/>
</dbReference>
<keyword evidence="2" id="KW-1003">Cell membrane</keyword>
<feature type="transmembrane region" description="Helical" evidence="6">
    <location>
        <begin position="31"/>
        <end position="50"/>
    </location>
</feature>
<dbReference type="PANTHER" id="PTHR43124:SF3">
    <property type="entry name" value="CHLORAMPHENICOL EFFLUX PUMP RV0191"/>
    <property type="match status" value="1"/>
</dbReference>
<dbReference type="InterPro" id="IPR011701">
    <property type="entry name" value="MFS"/>
</dbReference>
<dbReference type="PRINTS" id="PR01036">
    <property type="entry name" value="TCRTETB"/>
</dbReference>
<dbReference type="PROSITE" id="PS50850">
    <property type="entry name" value="MFS"/>
    <property type="match status" value="1"/>
</dbReference>
<dbReference type="SUPFAM" id="SSF103473">
    <property type="entry name" value="MFS general substrate transporter"/>
    <property type="match status" value="1"/>
</dbReference>
<feature type="transmembrane region" description="Helical" evidence="6">
    <location>
        <begin position="62"/>
        <end position="86"/>
    </location>
</feature>
<feature type="transmembrane region" description="Helical" evidence="6">
    <location>
        <begin position="157"/>
        <end position="177"/>
    </location>
</feature>
<dbReference type="PROSITE" id="PS00216">
    <property type="entry name" value="SUGAR_TRANSPORT_1"/>
    <property type="match status" value="1"/>
</dbReference>
<dbReference type="Proteomes" id="UP001596383">
    <property type="component" value="Unassembled WGS sequence"/>
</dbReference>
<feature type="transmembrane region" description="Helical" evidence="6">
    <location>
        <begin position="300"/>
        <end position="320"/>
    </location>
</feature>
<dbReference type="AlphaFoldDB" id="A0ABD5ST44"/>
<protein>
    <submittedName>
        <fullName evidence="8">MFS transporter</fullName>
    </submittedName>
</protein>
<keyword evidence="9" id="KW-1185">Reference proteome</keyword>
<dbReference type="RefSeq" id="WP_273740550.1">
    <property type="nucleotide sequence ID" value="NZ_JAQIVI010000413.1"/>
</dbReference>
<organism evidence="8 9">
    <name type="scientific">Natrinema soli</name>
    <dbReference type="NCBI Taxonomy" id="1930624"/>
    <lineage>
        <taxon>Archaea</taxon>
        <taxon>Methanobacteriati</taxon>
        <taxon>Methanobacteriota</taxon>
        <taxon>Stenosarchaea group</taxon>
        <taxon>Halobacteria</taxon>
        <taxon>Halobacteriales</taxon>
        <taxon>Natrialbaceae</taxon>
        <taxon>Natrinema</taxon>
    </lineage>
</organism>
<name>A0ABD5ST44_9EURY</name>
<feature type="transmembrane region" description="Helical" evidence="6">
    <location>
        <begin position="360"/>
        <end position="383"/>
    </location>
</feature>
<feature type="transmembrane region" description="Helical" evidence="6">
    <location>
        <begin position="267"/>
        <end position="288"/>
    </location>
</feature>
<dbReference type="InterPro" id="IPR050189">
    <property type="entry name" value="MFS_Efflux_Transporters"/>
</dbReference>
<feature type="transmembrane region" description="Helical" evidence="6">
    <location>
        <begin position="119"/>
        <end position="145"/>
    </location>
</feature>
<proteinExistence type="predicted"/>
<feature type="transmembrane region" description="Helical" evidence="6">
    <location>
        <begin position="93"/>
        <end position="113"/>
    </location>
</feature>
<evidence type="ECO:0000313" key="8">
    <source>
        <dbReference type="EMBL" id="MFC6767684.1"/>
    </source>
</evidence>
<feature type="domain" description="Major facilitator superfamily (MFS) profile" evidence="7">
    <location>
        <begin position="28"/>
        <end position="419"/>
    </location>
</feature>
<dbReference type="InterPro" id="IPR036259">
    <property type="entry name" value="MFS_trans_sf"/>
</dbReference>
<evidence type="ECO:0000256" key="3">
    <source>
        <dbReference type="ARBA" id="ARBA00022692"/>
    </source>
</evidence>